<organism evidence="4 5">
    <name type="scientific">Chitinophaga flava</name>
    <dbReference type="NCBI Taxonomy" id="2259036"/>
    <lineage>
        <taxon>Bacteria</taxon>
        <taxon>Pseudomonadati</taxon>
        <taxon>Bacteroidota</taxon>
        <taxon>Chitinophagia</taxon>
        <taxon>Chitinophagales</taxon>
        <taxon>Chitinophagaceae</taxon>
        <taxon>Chitinophaga</taxon>
    </lineage>
</organism>
<gene>
    <name evidence="4" type="ORF">DF182_28850</name>
</gene>
<dbReference type="PANTHER" id="PTHR43401:SF3">
    <property type="entry name" value="L-GALACTONATE-5-DEHYDROGENASE"/>
    <property type="match status" value="1"/>
</dbReference>
<dbReference type="OrthoDB" id="9787435at2"/>
<reference evidence="4 5" key="1">
    <citation type="submission" date="2018-05" db="EMBL/GenBank/DDBJ databases">
        <title>Chitinophaga sp. K3CV102501T nov., isolated from isolated from a monsoon evergreen broad-leaved forest soil.</title>
        <authorList>
            <person name="Lv Y."/>
        </authorList>
    </citation>
    <scope>NUCLEOTIDE SEQUENCE [LARGE SCALE GENOMIC DNA]</scope>
    <source>
        <strain evidence="4 5">GDMCC 1.1325</strain>
    </source>
</reference>
<dbReference type="AlphaFoldDB" id="A0A365XWU6"/>
<dbReference type="Gene3D" id="3.90.180.10">
    <property type="entry name" value="Medium-chain alcohol dehydrogenases, catalytic domain"/>
    <property type="match status" value="1"/>
</dbReference>
<evidence type="ECO:0000313" key="4">
    <source>
        <dbReference type="EMBL" id="RBL90471.1"/>
    </source>
</evidence>
<dbReference type="RefSeq" id="WP_113619219.1">
    <property type="nucleotide sequence ID" value="NZ_QFFJ01000002.1"/>
</dbReference>
<evidence type="ECO:0000256" key="1">
    <source>
        <dbReference type="ARBA" id="ARBA00023002"/>
    </source>
</evidence>
<protein>
    <submittedName>
        <fullName evidence="4">Alcohol dehydrogenase</fullName>
    </submittedName>
</protein>
<evidence type="ECO:0000313" key="5">
    <source>
        <dbReference type="Proteomes" id="UP000253410"/>
    </source>
</evidence>
<dbReference type="CDD" id="cd08261">
    <property type="entry name" value="Zn_ADH7"/>
    <property type="match status" value="1"/>
</dbReference>
<evidence type="ECO:0000259" key="3">
    <source>
        <dbReference type="Pfam" id="PF08240"/>
    </source>
</evidence>
<sequence>MRIISCIKPGELEYRDVPEPVCLPGHSIIKIRRIGICGTDIHAFGGTQPYFSYPRVLGHELAAEFVEGDAPRLRKGDMVTVIPYQHCGTCIACRSGHTNCCQHMQVIGVHTDGGMADLLMVPSHLLLSAEGLDPDRLALVEPFAIAAHSVRRAAVLPQENVLVVGAGPIGLATMEMAAIAGANVLAIDVNDNRLARAEKIEGVKAAFNALDGHLEEQLRDVTDGDMPTIVMDATGNLNAINNAFRFMSHAGRYVLVGLQKGDISFSHPEFHKREGTLLSSRNATRKDFDWVLENIRVGRITPEKYITHHIHFNDMVEEFPFLIADANIVKAMISLD</sequence>
<feature type="domain" description="Alcohol dehydrogenase-like N-terminal" evidence="3">
    <location>
        <begin position="24"/>
        <end position="127"/>
    </location>
</feature>
<dbReference type="Pfam" id="PF08240">
    <property type="entry name" value="ADH_N"/>
    <property type="match status" value="1"/>
</dbReference>
<evidence type="ECO:0000259" key="2">
    <source>
        <dbReference type="Pfam" id="PF00107"/>
    </source>
</evidence>
<proteinExistence type="predicted"/>
<dbReference type="InterPro" id="IPR050129">
    <property type="entry name" value="Zn_alcohol_dh"/>
</dbReference>
<dbReference type="InterPro" id="IPR036291">
    <property type="entry name" value="NAD(P)-bd_dom_sf"/>
</dbReference>
<dbReference type="Gene3D" id="3.40.50.720">
    <property type="entry name" value="NAD(P)-binding Rossmann-like Domain"/>
    <property type="match status" value="1"/>
</dbReference>
<name>A0A365XWU6_9BACT</name>
<dbReference type="SUPFAM" id="SSF50129">
    <property type="entry name" value="GroES-like"/>
    <property type="match status" value="1"/>
</dbReference>
<keyword evidence="5" id="KW-1185">Reference proteome</keyword>
<dbReference type="InterPro" id="IPR013149">
    <property type="entry name" value="ADH-like_C"/>
</dbReference>
<dbReference type="InterPro" id="IPR011032">
    <property type="entry name" value="GroES-like_sf"/>
</dbReference>
<dbReference type="Pfam" id="PF00107">
    <property type="entry name" value="ADH_zinc_N"/>
    <property type="match status" value="1"/>
</dbReference>
<dbReference type="InterPro" id="IPR013154">
    <property type="entry name" value="ADH-like_N"/>
</dbReference>
<dbReference type="SUPFAM" id="SSF51735">
    <property type="entry name" value="NAD(P)-binding Rossmann-fold domains"/>
    <property type="match status" value="1"/>
</dbReference>
<feature type="domain" description="Alcohol dehydrogenase-like C-terminal" evidence="2">
    <location>
        <begin position="168"/>
        <end position="294"/>
    </location>
</feature>
<comment type="caution">
    <text evidence="4">The sequence shown here is derived from an EMBL/GenBank/DDBJ whole genome shotgun (WGS) entry which is preliminary data.</text>
</comment>
<dbReference type="PANTHER" id="PTHR43401">
    <property type="entry name" value="L-THREONINE 3-DEHYDROGENASE"/>
    <property type="match status" value="1"/>
</dbReference>
<keyword evidence="1" id="KW-0560">Oxidoreductase</keyword>
<dbReference type="Proteomes" id="UP000253410">
    <property type="component" value="Unassembled WGS sequence"/>
</dbReference>
<dbReference type="GO" id="GO:0016491">
    <property type="term" value="F:oxidoreductase activity"/>
    <property type="evidence" value="ECO:0007669"/>
    <property type="project" value="UniProtKB-KW"/>
</dbReference>
<accession>A0A365XWU6</accession>
<dbReference type="EMBL" id="QFFJ01000002">
    <property type="protein sequence ID" value="RBL90471.1"/>
    <property type="molecule type" value="Genomic_DNA"/>
</dbReference>